<dbReference type="AlphaFoldDB" id="A0A0D2D0M7"/>
<feature type="domain" description="Telomerase activating protein Est1-like N-terminal" evidence="3">
    <location>
        <begin position="59"/>
        <end position="176"/>
    </location>
</feature>
<keyword evidence="5" id="KW-1185">Reference proteome</keyword>
<evidence type="ECO:0000313" key="5">
    <source>
        <dbReference type="Proteomes" id="UP000054266"/>
    </source>
</evidence>
<dbReference type="SUPFAM" id="SSF48452">
    <property type="entry name" value="TPR-like"/>
    <property type="match status" value="1"/>
</dbReference>
<dbReference type="Proteomes" id="UP000054266">
    <property type="component" value="Unassembled WGS sequence"/>
</dbReference>
<feature type="compositionally biased region" description="Polar residues" evidence="1">
    <location>
        <begin position="613"/>
        <end position="622"/>
    </location>
</feature>
<feature type="region of interest" description="Disordered" evidence="1">
    <location>
        <begin position="782"/>
        <end position="815"/>
    </location>
</feature>
<dbReference type="Pfam" id="PF10374">
    <property type="entry name" value="EST1"/>
    <property type="match status" value="1"/>
</dbReference>
<feature type="compositionally biased region" description="Polar residues" evidence="1">
    <location>
        <begin position="806"/>
        <end position="815"/>
    </location>
</feature>
<dbReference type="EMBL" id="KN846957">
    <property type="protein sequence ID" value="KIW70991.1"/>
    <property type="molecule type" value="Genomic_DNA"/>
</dbReference>
<dbReference type="InterPro" id="IPR011990">
    <property type="entry name" value="TPR-like_helical_dom_sf"/>
</dbReference>
<feature type="domain" description="DNA/RNA-binding" evidence="2">
    <location>
        <begin position="189"/>
        <end position="461"/>
    </location>
</feature>
<sequence length="815" mass="91119">MEDITLRASKNVDRAEEDITLALSRPDTKPENLEPLLAKFRAACQDYIFTDYEAAAKKQVETRLWAAHSKVNSRFRPLLARFREGDSQKSKVERRKAEKVYLLFIKSSQSFYRNFIQRLASNFEGIPEILSLAHGMELDTLSADTPQTASAVLKDKLVDSCYSALVQCGDLSRYRESELKTRLRNWGPAVGYYNKAAILKPADGRAYNQLAVIALSDQDHLRAVYHLYQAMCVGTPFPQARGNLELEFKKLRVKSKQGKSIAENSDVFKGDPYLYEQFLLFHARCWEGKVPDQEEQQTEILRLIANQIREQPEATILRKFSLINIAAEKSAAEKVSGDPSALRSFKILQSFNVKAFSLLLELVLEELQRLAESFGDPADNPPVEVPPITRRTLSHLRLYSGWLLTTVQYLLASSELASQMQRLWRLYTGALNLLLRLFPPSDAEIEYLLKEDTETLGFSAFSLFVRATRFRRSSQFKPMYTEASFGPQIPKKEMLFRIKEFIRDAMFLFNCDEFTSLSVPLMFAGGRFVYLGDDDGSAQAEEAAVASAVEAFAAPQESVRSDDAEYAITNGGIVRHVPSQHDSVPDAEGSMASRMLNMVDDLTRPGAPRAESNRSYDSSTAPMKTPVAQTFAEWGNPPSQPATFNARDLVQRMQHSSSASQPSPRAQTINIAPLPSIWNTPFAPRPGETPESSPPPSSALRLKLPPSMPQSLGSSAEFHTNLAHLQEEIQTRTSPQSSFQPTMSTHYDTTPNLTSWIRAHDQMQTPSSPWQSPFVSAVPVHQTPIPTKHSHASPYGAIGESRPRSSRTPNSAQPG</sequence>
<feature type="compositionally biased region" description="Low complexity" evidence="1">
    <location>
        <begin position="656"/>
        <end position="667"/>
    </location>
</feature>
<reference evidence="4 5" key="1">
    <citation type="submission" date="2015-01" db="EMBL/GenBank/DDBJ databases">
        <title>The Genome Sequence of Capronia semiimmersa CBS27337.</title>
        <authorList>
            <consortium name="The Broad Institute Genomics Platform"/>
            <person name="Cuomo C."/>
            <person name="de Hoog S."/>
            <person name="Gorbushina A."/>
            <person name="Stielow B."/>
            <person name="Teixiera M."/>
            <person name="Abouelleil A."/>
            <person name="Chapman S.B."/>
            <person name="Priest M."/>
            <person name="Young S.K."/>
            <person name="Wortman J."/>
            <person name="Nusbaum C."/>
            <person name="Birren B."/>
        </authorList>
    </citation>
    <scope>NUCLEOTIDE SEQUENCE [LARGE SCALE GENOMIC DNA]</scope>
    <source>
        <strain evidence="4 5">CBS 27337</strain>
    </source>
</reference>
<evidence type="ECO:0000313" key="4">
    <source>
        <dbReference type="EMBL" id="KIW70991.1"/>
    </source>
</evidence>
<dbReference type="PANTHER" id="PTHR15696">
    <property type="entry name" value="SMG-7 SUPPRESSOR WITH MORPHOLOGICAL EFFECT ON GENITALIA PROTEIN 7"/>
    <property type="match status" value="1"/>
</dbReference>
<evidence type="ECO:0008006" key="6">
    <source>
        <dbReference type="Google" id="ProtNLM"/>
    </source>
</evidence>
<dbReference type="InterPro" id="IPR019458">
    <property type="entry name" value="Est1-like_N"/>
</dbReference>
<name>A0A0D2D0M7_9EURO</name>
<dbReference type="STRING" id="5601.A0A0D2D0M7"/>
<evidence type="ECO:0000259" key="2">
    <source>
        <dbReference type="Pfam" id="PF10373"/>
    </source>
</evidence>
<dbReference type="Gene3D" id="1.25.40.10">
    <property type="entry name" value="Tetratricopeptide repeat domain"/>
    <property type="match status" value="1"/>
</dbReference>
<gene>
    <name evidence="4" type="ORF">PV04_03217</name>
</gene>
<protein>
    <recommendedName>
        <fullName evidence="6">DNA/RNA-binding domain-containing protein</fullName>
    </recommendedName>
</protein>
<dbReference type="Pfam" id="PF10373">
    <property type="entry name" value="EST1_DNA_bind"/>
    <property type="match status" value="1"/>
</dbReference>
<dbReference type="HOGENOM" id="CLU_013363_1_1_1"/>
<feature type="region of interest" description="Disordered" evidence="1">
    <location>
        <begin position="603"/>
        <end position="622"/>
    </location>
</feature>
<evidence type="ECO:0000259" key="3">
    <source>
        <dbReference type="Pfam" id="PF10374"/>
    </source>
</evidence>
<evidence type="ECO:0000256" key="1">
    <source>
        <dbReference type="SAM" id="MobiDB-lite"/>
    </source>
</evidence>
<organism evidence="4 5">
    <name type="scientific">Phialophora macrospora</name>
    <dbReference type="NCBI Taxonomy" id="1851006"/>
    <lineage>
        <taxon>Eukaryota</taxon>
        <taxon>Fungi</taxon>
        <taxon>Dikarya</taxon>
        <taxon>Ascomycota</taxon>
        <taxon>Pezizomycotina</taxon>
        <taxon>Eurotiomycetes</taxon>
        <taxon>Chaetothyriomycetidae</taxon>
        <taxon>Chaetothyriales</taxon>
        <taxon>Herpotrichiellaceae</taxon>
        <taxon>Phialophora</taxon>
    </lineage>
</organism>
<feature type="region of interest" description="Disordered" evidence="1">
    <location>
        <begin position="651"/>
        <end position="713"/>
    </location>
</feature>
<accession>A0A0D2D0M7</accession>
<dbReference type="InterPro" id="IPR045153">
    <property type="entry name" value="Est1/Ebs1-like"/>
</dbReference>
<proteinExistence type="predicted"/>
<dbReference type="InterPro" id="IPR018834">
    <property type="entry name" value="DNA/RNA-bd_Est1-type"/>
</dbReference>
<dbReference type="PANTHER" id="PTHR15696:SF36">
    <property type="entry name" value="NONSENSE-MEDIATED MRNA DECAY FACTOR"/>
    <property type="match status" value="1"/>
</dbReference>